<evidence type="ECO:0000313" key="1">
    <source>
        <dbReference type="EMBL" id="BBH08310.1"/>
    </source>
</evidence>
<dbReference type="Pfam" id="PF12049">
    <property type="entry name" value="DUF3531"/>
    <property type="match status" value="1"/>
</dbReference>
<protein>
    <submittedName>
        <fullName evidence="1">Uncharacterized protein</fullName>
    </submittedName>
</protein>
<dbReference type="AlphaFoldDB" id="A0A4Y1RVB7"/>
<dbReference type="PANTHER" id="PTHR46737:SF3">
    <property type="entry name" value="OXIDOREDUCTASE_TRANSITION METAL ION-BINDING PROTEIN (DUF3531)"/>
    <property type="match status" value="1"/>
</dbReference>
<reference evidence="1" key="1">
    <citation type="journal article" date="2019" name="Science">
        <title>Mutation of a bHLH transcription factor allowed almond domestication.</title>
        <authorList>
            <person name="Sanchez-Perez R."/>
            <person name="Pavan S."/>
            <person name="Mazzeo R."/>
            <person name="Moldovan C."/>
            <person name="Aiese Cigliano R."/>
            <person name="Del Cueto J."/>
            <person name="Ricciardi F."/>
            <person name="Lotti C."/>
            <person name="Ricciardi L."/>
            <person name="Dicenta F."/>
            <person name="Lopez-Marques R.L."/>
            <person name="Lindberg Moller B."/>
        </authorList>
    </citation>
    <scope>NUCLEOTIDE SEQUENCE</scope>
</reference>
<dbReference type="InterPro" id="IPR021920">
    <property type="entry name" value="DUF3531"/>
</dbReference>
<proteinExistence type="predicted"/>
<organism evidence="1">
    <name type="scientific">Prunus dulcis</name>
    <name type="common">Almond</name>
    <name type="synonym">Amygdalus dulcis</name>
    <dbReference type="NCBI Taxonomy" id="3755"/>
    <lineage>
        <taxon>Eukaryota</taxon>
        <taxon>Viridiplantae</taxon>
        <taxon>Streptophyta</taxon>
        <taxon>Embryophyta</taxon>
        <taxon>Tracheophyta</taxon>
        <taxon>Spermatophyta</taxon>
        <taxon>Magnoliopsida</taxon>
        <taxon>eudicotyledons</taxon>
        <taxon>Gunneridae</taxon>
        <taxon>Pentapetalae</taxon>
        <taxon>rosids</taxon>
        <taxon>fabids</taxon>
        <taxon>Rosales</taxon>
        <taxon>Rosaceae</taxon>
        <taxon>Amygdaloideae</taxon>
        <taxon>Amygdaleae</taxon>
        <taxon>Prunus</taxon>
    </lineage>
</organism>
<gene>
    <name evidence="1" type="ORF">Prudu_020459</name>
</gene>
<name>A0A4Y1RVB7_PRUDU</name>
<sequence length="252" mass="27944">KKNLDFYGSTVPKLIVPSSESFTLELSCVQLSSPQSTEAPVKPGQPRKSLFVAKAGRGLKLKTEKVSEGEDDKEHDFIDIEAEVEAEAEDRFSGRGGFTGREEEKDFDRDPEFAEIMGACLDDPQKARSKMEDRLRKKRNKILHTKSGSGVPMNLSQSPLDKRPSYDAIQGANVTPTTFYNIGDLEIQDNLARVWVDIGTSEPLLLDVLINALTQISSDFVGIKQVVFGGSEFENWKENLTSEDAGYSVHNI</sequence>
<accession>A0A4Y1RVB7</accession>
<dbReference type="PANTHER" id="PTHR46737">
    <property type="entry name" value="OS02G0827600 PROTEIN"/>
    <property type="match status" value="1"/>
</dbReference>
<dbReference type="EMBL" id="AP019303">
    <property type="protein sequence ID" value="BBH08310.1"/>
    <property type="molecule type" value="Genomic_DNA"/>
</dbReference>
<feature type="non-terminal residue" evidence="1">
    <location>
        <position position="1"/>
    </location>
</feature>